<proteinExistence type="predicted"/>
<feature type="compositionally biased region" description="Pro residues" evidence="1">
    <location>
        <begin position="540"/>
        <end position="557"/>
    </location>
</feature>
<evidence type="ECO:0000313" key="3">
    <source>
        <dbReference type="EMBL" id="PPQ99381.1"/>
    </source>
</evidence>
<feature type="domain" description="GmrSD restriction endonucleases N-terminal" evidence="2">
    <location>
        <begin position="105"/>
        <end position="224"/>
    </location>
</feature>
<feature type="region of interest" description="Disordered" evidence="1">
    <location>
        <begin position="1"/>
        <end position="91"/>
    </location>
</feature>
<organism evidence="3 4">
    <name type="scientific">Panaeolus cyanescens</name>
    <dbReference type="NCBI Taxonomy" id="181874"/>
    <lineage>
        <taxon>Eukaryota</taxon>
        <taxon>Fungi</taxon>
        <taxon>Dikarya</taxon>
        <taxon>Basidiomycota</taxon>
        <taxon>Agaricomycotina</taxon>
        <taxon>Agaricomycetes</taxon>
        <taxon>Agaricomycetidae</taxon>
        <taxon>Agaricales</taxon>
        <taxon>Agaricineae</taxon>
        <taxon>Galeropsidaceae</taxon>
        <taxon>Panaeolus</taxon>
    </lineage>
</organism>
<gene>
    <name evidence="3" type="ORF">CVT24_009211</name>
</gene>
<keyword evidence="4" id="KW-1185">Reference proteome</keyword>
<sequence>MPLIPAVWNIPDDESDLTEPPTSDEEDEVEDEKEVQKSPAQLPTPPTPTRPCSPPPIPTTKAKPTRASTQQATQKSRARKNGSKDVQPSLTEAQYITHPAYYLADLILEGRIDVNPEYQRGVVWNDSKQGALIDSLIHNYHTPPIVLAKSVNEDGLDVWRCIDGKQRLTSLVRFFKGEVLKLASDSLIPYKDSISNKKFWYLNQPGYRRRLISPVVKTKLREKRIAINEYTSITEEQERAVFQRVQLGVALGPADRLPAINGANADLVRDLRRRINTTDGFEGYLDWGRARGKDFQALARIVYFMVHGQTRKWDPTASRLEAFLHEKADNYTKLRENAYQTTDILCRITQHPSFSTCFDNLSPLEFVMSTYLISRERRKLTDSQLSAAIIRMREDYKSQRKDFKCGGPNYKCMMNFIDKQLPKIVPTLTKLPGELTAALTPYDRRELDYDQFKDIADQPPQAEAPNKKKRKCSIEDDGDMADSEEDDGDVAKAKPALKKSRGSAPASVPPTPTKLVPADKTSLAKTTVRRASAKRKSEPSVPPPTNPVTVKAPPPSSNPSALDQASVKPSPLSRSAPTAGPSSLGLRRMPPASRPPGPLNFQSGPSQAGQQRAGSTGRSLSDRLGPLKQARAEIQTNNQQAVPSGLHFHKKVDDSWADLEKIFDSTSSISQSAPTLPPINVATARVGSSDFSAMRRDSIGSPLTPMSASPSPMPGAYVPRFLQQQQVPQSQPSQHQPQHQPTQHRPTLLQHHHQQAPQPQHVQPPIRPQVVAQTQHHHAGPGGLPETQTGSQGPHNQKGQCNPLPRRPMHPRVAKPQFFRASRDVDPNIARATAEINRGPPSCNDLRAAQSQGARQLPNNLNPAVSMDLLTPKQIQQQHQ</sequence>
<feature type="compositionally biased region" description="Acidic residues" evidence="1">
    <location>
        <begin position="475"/>
        <end position="488"/>
    </location>
</feature>
<dbReference type="STRING" id="181874.A0A409Y8Z4"/>
<dbReference type="AlphaFoldDB" id="A0A409Y8Z4"/>
<dbReference type="Pfam" id="PF03235">
    <property type="entry name" value="GmrSD_N"/>
    <property type="match status" value="1"/>
</dbReference>
<feature type="compositionally biased region" description="Pro residues" evidence="1">
    <location>
        <begin position="42"/>
        <end position="58"/>
    </location>
</feature>
<protein>
    <recommendedName>
        <fullName evidence="2">GmrSD restriction endonucleases N-terminal domain-containing protein</fullName>
    </recommendedName>
</protein>
<dbReference type="InterPro" id="IPR004919">
    <property type="entry name" value="GmrSD_N"/>
</dbReference>
<evidence type="ECO:0000256" key="1">
    <source>
        <dbReference type="SAM" id="MobiDB-lite"/>
    </source>
</evidence>
<feature type="compositionally biased region" description="Acidic residues" evidence="1">
    <location>
        <begin position="11"/>
        <end position="33"/>
    </location>
</feature>
<dbReference type="EMBL" id="NHTK01001360">
    <property type="protein sequence ID" value="PPQ99381.1"/>
    <property type="molecule type" value="Genomic_DNA"/>
</dbReference>
<feature type="compositionally biased region" description="Polar residues" evidence="1">
    <location>
        <begin position="66"/>
        <end position="75"/>
    </location>
</feature>
<reference evidence="3 4" key="1">
    <citation type="journal article" date="2018" name="Evol. Lett.">
        <title>Horizontal gene cluster transfer increased hallucinogenic mushroom diversity.</title>
        <authorList>
            <person name="Reynolds H.T."/>
            <person name="Vijayakumar V."/>
            <person name="Gluck-Thaler E."/>
            <person name="Korotkin H.B."/>
            <person name="Matheny P.B."/>
            <person name="Slot J.C."/>
        </authorList>
    </citation>
    <scope>NUCLEOTIDE SEQUENCE [LARGE SCALE GENOMIC DNA]</scope>
    <source>
        <strain evidence="3 4">2629</strain>
    </source>
</reference>
<dbReference type="Proteomes" id="UP000284842">
    <property type="component" value="Unassembled WGS sequence"/>
</dbReference>
<accession>A0A409Y8Z4</accession>
<dbReference type="PANTHER" id="PTHR39639">
    <property type="entry name" value="CHROMOSOME 16, WHOLE GENOME SHOTGUN SEQUENCE"/>
    <property type="match status" value="1"/>
</dbReference>
<evidence type="ECO:0000259" key="2">
    <source>
        <dbReference type="Pfam" id="PF03235"/>
    </source>
</evidence>
<feature type="region of interest" description="Disordered" evidence="1">
    <location>
        <begin position="695"/>
        <end position="826"/>
    </location>
</feature>
<feature type="compositionally biased region" description="Polar residues" evidence="1">
    <location>
        <begin position="786"/>
        <end position="800"/>
    </location>
</feature>
<feature type="compositionally biased region" description="Low complexity" evidence="1">
    <location>
        <begin position="755"/>
        <end position="764"/>
    </location>
</feature>
<dbReference type="InParanoid" id="A0A409Y8Z4"/>
<dbReference type="PANTHER" id="PTHR39639:SF1">
    <property type="entry name" value="DUF262 DOMAIN-CONTAINING PROTEIN"/>
    <property type="match status" value="1"/>
</dbReference>
<feature type="compositionally biased region" description="Low complexity" evidence="1">
    <location>
        <begin position="723"/>
        <end position="744"/>
    </location>
</feature>
<feature type="compositionally biased region" description="Low complexity" evidence="1">
    <location>
        <begin position="701"/>
        <end position="710"/>
    </location>
</feature>
<evidence type="ECO:0000313" key="4">
    <source>
        <dbReference type="Proteomes" id="UP000284842"/>
    </source>
</evidence>
<comment type="caution">
    <text evidence="3">The sequence shown here is derived from an EMBL/GenBank/DDBJ whole genome shotgun (WGS) entry which is preliminary data.</text>
</comment>
<feature type="compositionally biased region" description="Polar residues" evidence="1">
    <location>
        <begin position="600"/>
        <end position="619"/>
    </location>
</feature>
<feature type="region of interest" description="Disordered" evidence="1">
    <location>
        <begin position="456"/>
        <end position="632"/>
    </location>
</feature>
<dbReference type="OrthoDB" id="5419821at2759"/>
<name>A0A409Y8Z4_9AGAR</name>